<evidence type="ECO:0000256" key="1">
    <source>
        <dbReference type="ARBA" id="ARBA00004651"/>
    </source>
</evidence>
<gene>
    <name evidence="10" type="ORF">GbCGDNIH9_1463</name>
</gene>
<feature type="domain" description="Glycosyltransferase RgtA/B/C/D-like" evidence="9">
    <location>
        <begin position="67"/>
        <end position="237"/>
    </location>
</feature>
<dbReference type="InterPro" id="IPR038731">
    <property type="entry name" value="RgtA/B/C-like"/>
</dbReference>
<feature type="transmembrane region" description="Helical" evidence="8">
    <location>
        <begin position="334"/>
        <end position="353"/>
    </location>
</feature>
<feature type="transmembrane region" description="Helical" evidence="8">
    <location>
        <begin position="88"/>
        <end position="110"/>
    </location>
</feature>
<feature type="transmembrane region" description="Helical" evidence="8">
    <location>
        <begin position="177"/>
        <end position="206"/>
    </location>
</feature>
<keyword evidence="2" id="KW-1003">Cell membrane</keyword>
<evidence type="ECO:0000313" key="10">
    <source>
        <dbReference type="EMBL" id="APH54765.1"/>
    </source>
</evidence>
<evidence type="ECO:0000256" key="7">
    <source>
        <dbReference type="ARBA" id="ARBA00023136"/>
    </source>
</evidence>
<protein>
    <submittedName>
        <fullName evidence="10">Undecaprenyl-phosphomannose:protein mannosyltransferase</fullName>
        <ecNumber evidence="10">2.4.1.-</ecNumber>
    </submittedName>
</protein>
<feature type="transmembrane region" description="Helical" evidence="8">
    <location>
        <begin position="305"/>
        <end position="322"/>
    </location>
</feature>
<evidence type="ECO:0000256" key="6">
    <source>
        <dbReference type="ARBA" id="ARBA00022989"/>
    </source>
</evidence>
<accession>A0AAC9KEN8</accession>
<proteinExistence type="predicted"/>
<dbReference type="Pfam" id="PF13231">
    <property type="entry name" value="PMT_2"/>
    <property type="match status" value="1"/>
</dbReference>
<sequence length="513" mass="55746">MELYRLCHPDLACALMEQARWPAGVPWIAALTVLTLVRLVVAAWMPLSPDEAYYWIWSRALDLSYLDHPPMVAWWIRIGTTLLPDGAAWLPLGVRLLGPVSAALGSILLVKAGTDLFASRTAGLKAALLLNATLFLGAGSVIMTPDTPLLFFCVLLLFALGRIVASSREGTGRGGWWLLAGLAAGCGLLSKYTAALPIAGMGLWLLDQKASLRWIRHWQPWAGLMVAVVLFSPVILWNAHHGWASFIKQGGRNGAFHWTFRYLGELLGGQAGLATPGVFLLCAAGVGLAFRIWLRQRRQVEPAELATAALLAALTLPGAIFLEHALGDRVQANWPALLYPAACLAAAGLLPGWRWFRVAGVLGLGITALIYMQATLMLLPLPPKLDPAASRMGGWQAMAQKAAELARANGIKAVVADNYDLASELAVYLPIDVQAWGMEPRWRLFRLPHVKADGASVLLIETARRKEPPDPGDWADLQSLGDVVRQHDGRVIETYHLYRARPLGAATLLPRQP</sequence>
<dbReference type="PANTHER" id="PTHR33908">
    <property type="entry name" value="MANNOSYLTRANSFERASE YKCB-RELATED"/>
    <property type="match status" value="1"/>
</dbReference>
<feature type="transmembrane region" description="Helical" evidence="8">
    <location>
        <begin position="359"/>
        <end position="381"/>
    </location>
</feature>
<reference evidence="11" key="1">
    <citation type="submission" date="2016-11" db="EMBL/GenBank/DDBJ databases">
        <title>Comparative genomic and phenotypic analysis of Granulibacter bethesdensis clinical isolates from patients with chronic granulomatous disease.</title>
        <authorList>
            <person name="Zarember K.A."/>
            <person name="Porcella S.F."/>
            <person name="Chu J."/>
            <person name="Ding L."/>
            <person name="Dahlstrom E."/>
            <person name="Barbian K."/>
            <person name="Martens C."/>
            <person name="Sykora L."/>
            <person name="Kramer S."/>
            <person name="Pettinato A.M."/>
            <person name="Hong H."/>
            <person name="Wald G."/>
            <person name="Berg L.J."/>
            <person name="Rogge L.S."/>
            <person name="Greenberg D.E."/>
            <person name="Falcone E.L."/>
            <person name="Neves J.F."/>
            <person name="Simoes M.J."/>
            <person name="Casal M."/>
            <person name="Rodriguez-Lopez F.C."/>
            <person name="Zelazny A."/>
            <person name="Gallin J.I."/>
            <person name="Holland S.M."/>
        </authorList>
    </citation>
    <scope>NUCLEOTIDE SEQUENCE [LARGE SCALE GENOMIC DNA]</scope>
    <source>
        <strain evidence="11">NIH9.1</strain>
    </source>
</reference>
<dbReference type="AlphaFoldDB" id="A0AAC9KEN8"/>
<evidence type="ECO:0000256" key="2">
    <source>
        <dbReference type="ARBA" id="ARBA00022475"/>
    </source>
</evidence>
<evidence type="ECO:0000256" key="5">
    <source>
        <dbReference type="ARBA" id="ARBA00022692"/>
    </source>
</evidence>
<keyword evidence="6 8" id="KW-1133">Transmembrane helix</keyword>
<evidence type="ECO:0000256" key="4">
    <source>
        <dbReference type="ARBA" id="ARBA00022679"/>
    </source>
</evidence>
<dbReference type="GO" id="GO:0016763">
    <property type="term" value="F:pentosyltransferase activity"/>
    <property type="evidence" value="ECO:0007669"/>
    <property type="project" value="TreeGrafter"/>
</dbReference>
<dbReference type="GO" id="GO:0005886">
    <property type="term" value="C:plasma membrane"/>
    <property type="evidence" value="ECO:0007669"/>
    <property type="project" value="UniProtKB-SubCell"/>
</dbReference>
<name>A0AAC9KEN8_9PROT</name>
<dbReference type="RefSeq" id="WP_157692579.1">
    <property type="nucleotide sequence ID" value="NZ_CP018191.1"/>
</dbReference>
<feature type="transmembrane region" description="Helical" evidence="8">
    <location>
        <begin position="271"/>
        <end position="293"/>
    </location>
</feature>
<comment type="subcellular location">
    <subcellularLocation>
        <location evidence="1">Cell membrane</location>
        <topology evidence="1">Multi-pass membrane protein</topology>
    </subcellularLocation>
</comment>
<dbReference type="EMBL" id="CP018191">
    <property type="protein sequence ID" value="APH54765.1"/>
    <property type="molecule type" value="Genomic_DNA"/>
</dbReference>
<keyword evidence="7 8" id="KW-0472">Membrane</keyword>
<evidence type="ECO:0000256" key="8">
    <source>
        <dbReference type="SAM" id="Phobius"/>
    </source>
</evidence>
<organism evidence="10 11">
    <name type="scientific">Granulibacter bethesdensis</name>
    <dbReference type="NCBI Taxonomy" id="364410"/>
    <lineage>
        <taxon>Bacteria</taxon>
        <taxon>Pseudomonadati</taxon>
        <taxon>Pseudomonadota</taxon>
        <taxon>Alphaproteobacteria</taxon>
        <taxon>Acetobacterales</taxon>
        <taxon>Acetobacteraceae</taxon>
        <taxon>Granulibacter</taxon>
    </lineage>
</organism>
<dbReference type="EC" id="2.4.1.-" evidence="10"/>
<feature type="transmembrane region" description="Helical" evidence="8">
    <location>
        <begin position="122"/>
        <end position="143"/>
    </location>
</feature>
<keyword evidence="4 10" id="KW-0808">Transferase</keyword>
<feature type="transmembrane region" description="Helical" evidence="8">
    <location>
        <begin position="25"/>
        <end position="45"/>
    </location>
</feature>
<feature type="transmembrane region" description="Helical" evidence="8">
    <location>
        <begin position="149"/>
        <end position="165"/>
    </location>
</feature>
<dbReference type="InterPro" id="IPR050297">
    <property type="entry name" value="LipidA_mod_glycosyltrf_83"/>
</dbReference>
<dbReference type="Proteomes" id="UP000182373">
    <property type="component" value="Chromosome"/>
</dbReference>
<evidence type="ECO:0000313" key="11">
    <source>
        <dbReference type="Proteomes" id="UP000182373"/>
    </source>
</evidence>
<evidence type="ECO:0000256" key="3">
    <source>
        <dbReference type="ARBA" id="ARBA00022676"/>
    </source>
</evidence>
<keyword evidence="5 8" id="KW-0812">Transmembrane</keyword>
<evidence type="ECO:0000259" key="9">
    <source>
        <dbReference type="Pfam" id="PF13231"/>
    </source>
</evidence>
<keyword evidence="3 10" id="KW-0328">Glycosyltransferase</keyword>
<dbReference type="GO" id="GO:0009103">
    <property type="term" value="P:lipopolysaccharide biosynthetic process"/>
    <property type="evidence" value="ECO:0007669"/>
    <property type="project" value="UniProtKB-ARBA"/>
</dbReference>
<dbReference type="PANTHER" id="PTHR33908:SF11">
    <property type="entry name" value="MEMBRANE PROTEIN"/>
    <property type="match status" value="1"/>
</dbReference>